<feature type="compositionally biased region" description="Polar residues" evidence="1">
    <location>
        <begin position="699"/>
        <end position="714"/>
    </location>
</feature>
<dbReference type="InterPro" id="IPR002035">
    <property type="entry name" value="VWF_A"/>
</dbReference>
<dbReference type="OrthoDB" id="301415at2759"/>
<feature type="compositionally biased region" description="Polar residues" evidence="1">
    <location>
        <begin position="452"/>
        <end position="498"/>
    </location>
</feature>
<protein>
    <recommendedName>
        <fullName evidence="3">VWFA domain-containing protein</fullName>
    </recommendedName>
</protein>
<reference evidence="4" key="1">
    <citation type="journal article" date="2020" name="Stud. Mycol.">
        <title>101 Dothideomycetes genomes: a test case for predicting lifestyles and emergence of pathogens.</title>
        <authorList>
            <person name="Haridas S."/>
            <person name="Albert R."/>
            <person name="Binder M."/>
            <person name="Bloem J."/>
            <person name="Labutti K."/>
            <person name="Salamov A."/>
            <person name="Andreopoulos B."/>
            <person name="Baker S."/>
            <person name="Barry K."/>
            <person name="Bills G."/>
            <person name="Bluhm B."/>
            <person name="Cannon C."/>
            <person name="Castanera R."/>
            <person name="Culley D."/>
            <person name="Daum C."/>
            <person name="Ezra D."/>
            <person name="Gonzalez J."/>
            <person name="Henrissat B."/>
            <person name="Kuo A."/>
            <person name="Liang C."/>
            <person name="Lipzen A."/>
            <person name="Lutzoni F."/>
            <person name="Magnuson J."/>
            <person name="Mondo S."/>
            <person name="Nolan M."/>
            <person name="Ohm R."/>
            <person name="Pangilinan J."/>
            <person name="Park H.-J."/>
            <person name="Ramirez L."/>
            <person name="Alfaro M."/>
            <person name="Sun H."/>
            <person name="Tritt A."/>
            <person name="Yoshinaga Y."/>
            <person name="Zwiers L.-H."/>
            <person name="Turgeon B."/>
            <person name="Goodwin S."/>
            <person name="Spatafora J."/>
            <person name="Crous P."/>
            <person name="Grigoriev I."/>
        </authorList>
    </citation>
    <scope>NUCLEOTIDE SEQUENCE</scope>
    <source>
        <strain evidence="4">CBS 675.92</strain>
    </source>
</reference>
<proteinExistence type="predicted"/>
<sequence length="714" mass="75996">MRFLLPFTSLSLFAILSAANPYSHPITRRGLEKCKNLQANSNNGGRKMAIVIDESGSMSTSDPYKLRIAAGKAVNDWLKGGKSADLVSVIGFDDSPRILYPLGAPAGASKAFDQITILGGTYIAGGVNSGISEVTKGGHEPTKDRSGIVVLTDGSDSTPAKLVTAINDAGSKGIRVSFGFLTTSRYQYQSADVLSAIINTGGMYATINGALAQNAFVNSMIVHGLTHNDNPSSSNASTVYNGLSVAFVLGQDGTSTLTYAAEAGEILTFAIASVGAGQLNVTAQDASGKELNKTSVDASTTTKPKEFRITTSSNGNLQLKFQGKAQQRNALFIVGTNSSIPLVNCTLGNAHDEGLTTGAKAGIGVGVPLALGLLGAGAYFAWKYFKGMHPSNPDGGAPSGSDQQVMDYKQPYVQTQSVPPSPWPTNTHPGWAMPPMKPPQTSPNNVDHGKPDTTNPDNGQPQYWNNNAPHQPNSGQPFDSNMPYSGDGQLQQPQQFNTGEIYHHNSGGADHLNPNMGDSHPASDPQMNPNTNSGGLDNCNPNSGSPDTVNTNTGTPDHMNHDSGTPDYVNNNTGGPDHTNPSMGDTQHTHDPQSHNNSEGNGEVRPDVPQQKRVRFPVIPLKLFRRKKKEEKEEEEKQAAQQQQQQHNLASTHQSMNSPQQHGQHHTQAQSNTSYAPAGPNVNNGAVHAAPHSYPPHTTEYNHPQQPYQISPRR</sequence>
<dbReference type="Gene3D" id="3.40.50.410">
    <property type="entry name" value="von Willebrand factor, type A domain"/>
    <property type="match status" value="1"/>
</dbReference>
<accession>A0A6A5TE87</accession>
<feature type="compositionally biased region" description="Polar residues" evidence="1">
    <location>
        <begin position="414"/>
        <end position="428"/>
    </location>
</feature>
<name>A0A6A5TE87_9PLEO</name>
<feature type="region of interest" description="Disordered" evidence="1">
    <location>
        <begin position="414"/>
        <end position="714"/>
    </location>
</feature>
<evidence type="ECO:0000259" key="3">
    <source>
        <dbReference type="Pfam" id="PF13519"/>
    </source>
</evidence>
<feature type="domain" description="VWFA" evidence="3">
    <location>
        <begin position="48"/>
        <end position="154"/>
    </location>
</feature>
<keyword evidence="5" id="KW-1185">Reference proteome</keyword>
<evidence type="ECO:0000313" key="5">
    <source>
        <dbReference type="Proteomes" id="UP000800035"/>
    </source>
</evidence>
<gene>
    <name evidence="4" type="ORF">CC80DRAFT_251394</name>
</gene>
<dbReference type="Pfam" id="PF13519">
    <property type="entry name" value="VWA_2"/>
    <property type="match status" value="1"/>
</dbReference>
<feature type="compositionally biased region" description="Polar residues" evidence="1">
    <location>
        <begin position="568"/>
        <end position="586"/>
    </location>
</feature>
<feature type="compositionally biased region" description="Polar residues" evidence="1">
    <location>
        <begin position="525"/>
        <end position="555"/>
    </location>
</feature>
<dbReference type="SUPFAM" id="SSF53300">
    <property type="entry name" value="vWA-like"/>
    <property type="match status" value="1"/>
</dbReference>
<dbReference type="AlphaFoldDB" id="A0A6A5TE87"/>
<dbReference type="CDD" id="cd00198">
    <property type="entry name" value="vWFA"/>
    <property type="match status" value="1"/>
</dbReference>
<dbReference type="EMBL" id="ML977030">
    <property type="protein sequence ID" value="KAF1949982.1"/>
    <property type="molecule type" value="Genomic_DNA"/>
</dbReference>
<evidence type="ECO:0000313" key="4">
    <source>
        <dbReference type="EMBL" id="KAF1949982.1"/>
    </source>
</evidence>
<keyword evidence="2" id="KW-0732">Signal</keyword>
<feature type="chain" id="PRO_5025689748" description="VWFA domain-containing protein" evidence="2">
    <location>
        <begin position="20"/>
        <end position="714"/>
    </location>
</feature>
<evidence type="ECO:0000256" key="1">
    <source>
        <dbReference type="SAM" id="MobiDB-lite"/>
    </source>
</evidence>
<feature type="signal peptide" evidence="2">
    <location>
        <begin position="1"/>
        <end position="19"/>
    </location>
</feature>
<dbReference type="Proteomes" id="UP000800035">
    <property type="component" value="Unassembled WGS sequence"/>
</dbReference>
<dbReference type="InterPro" id="IPR036465">
    <property type="entry name" value="vWFA_dom_sf"/>
</dbReference>
<organism evidence="4 5">
    <name type="scientific">Byssothecium circinans</name>
    <dbReference type="NCBI Taxonomy" id="147558"/>
    <lineage>
        <taxon>Eukaryota</taxon>
        <taxon>Fungi</taxon>
        <taxon>Dikarya</taxon>
        <taxon>Ascomycota</taxon>
        <taxon>Pezizomycotina</taxon>
        <taxon>Dothideomycetes</taxon>
        <taxon>Pleosporomycetidae</taxon>
        <taxon>Pleosporales</taxon>
        <taxon>Massarineae</taxon>
        <taxon>Massarinaceae</taxon>
        <taxon>Byssothecium</taxon>
    </lineage>
</organism>
<evidence type="ECO:0000256" key="2">
    <source>
        <dbReference type="SAM" id="SignalP"/>
    </source>
</evidence>
<feature type="compositionally biased region" description="Polar residues" evidence="1">
    <location>
        <begin position="647"/>
        <end position="675"/>
    </location>
</feature>